<evidence type="ECO:0000313" key="4">
    <source>
        <dbReference type="Proteomes" id="UP001570846"/>
    </source>
</evidence>
<organism evidence="1 3">
    <name type="scientific">Rufibacter glacialis</name>
    <dbReference type="NCBI Taxonomy" id="1259555"/>
    <lineage>
        <taxon>Bacteria</taxon>
        <taxon>Pseudomonadati</taxon>
        <taxon>Bacteroidota</taxon>
        <taxon>Cytophagia</taxon>
        <taxon>Cytophagales</taxon>
        <taxon>Hymenobacteraceae</taxon>
        <taxon>Rufibacter</taxon>
    </lineage>
</organism>
<comment type="caution">
    <text evidence="1">The sequence shown here is derived from an EMBL/GenBank/DDBJ whole genome shotgun (WGS) entry which is preliminary data.</text>
</comment>
<dbReference type="Proteomes" id="UP000323866">
    <property type="component" value="Unassembled WGS sequence"/>
</dbReference>
<sequence>MKKYFCGAGWVAYFFLMSCESRTPIQQKEISAPTIGITEPPQPFPPSVDTLRFTQEPYKRGEYSYQRSQKEFKAGPDTYKAITEGYSLNDSSLTEIQRDSAEGKLTRVRVIKAHNHVYSITLTKNGKTLYSKKFTKHDFLKLENDGFIIESVPMAPEFRGVTQEGRVLFDIWFGLPASDFGGISYFSTDLKGNLLQLESYSSTGGNGCDGQVHTNPNRKYFLTCHTLYGPNGYAFKFGKPDMVTARFLSDTSFFALYNYVKWTFTKDKQEWDALYDRTTKNLIFYHVNGSQLASYRYDGFYNELDYAVPTFTVEEVGRLYLLDEETTTIHAYSTSDPRQSQRIPFQSLQKLWNRPKDKKWKEVALEQTFFGKKYSFYFSGDTLKAYFVKESF</sequence>
<evidence type="ECO:0000313" key="1">
    <source>
        <dbReference type="EMBL" id="KAA6431661.1"/>
    </source>
</evidence>
<dbReference type="Gene3D" id="2.40.128.510">
    <property type="entry name" value="Protein of unknown function DUF4738"/>
    <property type="match status" value="1"/>
</dbReference>
<reference evidence="2 4" key="3">
    <citation type="submission" date="2024-08" db="EMBL/GenBank/DDBJ databases">
        <authorList>
            <person name="Wei W."/>
        </authorList>
    </citation>
    <scope>NUCLEOTIDE SEQUENCE [LARGE SCALE GENOMIC DNA]</scope>
    <source>
        <strain evidence="2 4">XU2</strain>
    </source>
</reference>
<name>A0A5M8Q989_9BACT</name>
<evidence type="ECO:0000313" key="2">
    <source>
        <dbReference type="EMBL" id="MFA1771879.1"/>
    </source>
</evidence>
<keyword evidence="4" id="KW-1185">Reference proteome</keyword>
<dbReference type="EMBL" id="JBGOGF010000005">
    <property type="protein sequence ID" value="MFA1771879.1"/>
    <property type="molecule type" value="Genomic_DNA"/>
</dbReference>
<reference evidence="1 3" key="2">
    <citation type="submission" date="2019-09" db="EMBL/GenBank/DDBJ databases">
        <title>A bacterium isolated from glacier soil.</title>
        <authorList>
            <person name="Liu Q."/>
        </authorList>
    </citation>
    <scope>NUCLEOTIDE SEQUENCE [LARGE SCALE GENOMIC DNA]</scope>
    <source>
        <strain evidence="1 3">MDT1-10-3</strain>
    </source>
</reference>
<evidence type="ECO:0000313" key="3">
    <source>
        <dbReference type="Proteomes" id="UP000323866"/>
    </source>
</evidence>
<protein>
    <submittedName>
        <fullName evidence="1">Uncharacterized protein</fullName>
    </submittedName>
</protein>
<dbReference type="EMBL" id="VKKZ01000023">
    <property type="protein sequence ID" value="KAA6431661.1"/>
    <property type="molecule type" value="Genomic_DNA"/>
</dbReference>
<dbReference type="PROSITE" id="PS51257">
    <property type="entry name" value="PROKAR_LIPOPROTEIN"/>
    <property type="match status" value="1"/>
</dbReference>
<accession>A0A5M8Q989</accession>
<dbReference type="RefSeq" id="WP_149099683.1">
    <property type="nucleotide sequence ID" value="NZ_BMMG01000006.1"/>
</dbReference>
<proteinExistence type="predicted"/>
<gene>
    <name evidence="2" type="ORF">ACD591_11310</name>
    <name evidence="1" type="ORF">FOE74_16185</name>
</gene>
<dbReference type="AlphaFoldDB" id="A0A5M8Q989"/>
<dbReference type="OrthoDB" id="891552at2"/>
<dbReference type="Proteomes" id="UP001570846">
    <property type="component" value="Unassembled WGS sequence"/>
</dbReference>
<reference evidence="1 3" key="1">
    <citation type="submission" date="2019-07" db="EMBL/GenBank/DDBJ databases">
        <authorList>
            <person name="Qu J.-H."/>
        </authorList>
    </citation>
    <scope>NUCLEOTIDE SEQUENCE [LARGE SCALE GENOMIC DNA]</scope>
    <source>
        <strain evidence="1 3">MDT1-10-3</strain>
    </source>
</reference>